<comment type="catalytic activity">
    <reaction evidence="9">
        <text>S-hexadecanoyl-L-cysteinyl-[protein] + H2O = L-cysteinyl-[protein] + hexadecanoate + H(+)</text>
        <dbReference type="Rhea" id="RHEA:19233"/>
        <dbReference type="Rhea" id="RHEA-COMP:10131"/>
        <dbReference type="Rhea" id="RHEA-COMP:11032"/>
        <dbReference type="ChEBI" id="CHEBI:7896"/>
        <dbReference type="ChEBI" id="CHEBI:15377"/>
        <dbReference type="ChEBI" id="CHEBI:15378"/>
        <dbReference type="ChEBI" id="CHEBI:29950"/>
        <dbReference type="ChEBI" id="CHEBI:74151"/>
        <dbReference type="EC" id="3.1.2.22"/>
    </reaction>
</comment>
<dbReference type="GO" id="GO:0052689">
    <property type="term" value="F:carboxylic ester hydrolase activity"/>
    <property type="evidence" value="ECO:0007669"/>
    <property type="project" value="UniProtKB-KW"/>
</dbReference>
<dbReference type="STRING" id="1314781.A0A165EC46"/>
<protein>
    <recommendedName>
        <fullName evidence="3">Acyl-protein thioesterase 1</fullName>
        <ecNumber evidence="2">3.1.2.22</ecNumber>
    </recommendedName>
    <alternativeName>
        <fullName evidence="8">Palmitoyl-protein hydrolase</fullName>
    </alternativeName>
</protein>
<keyword evidence="6" id="KW-0276">Fatty acid metabolism</keyword>
<feature type="non-terminal residue" evidence="11">
    <location>
        <position position="1"/>
    </location>
</feature>
<gene>
    <name evidence="11" type="ORF">EXIGLDRAFT_724665</name>
</gene>
<evidence type="ECO:0000256" key="3">
    <source>
        <dbReference type="ARBA" id="ARBA00014923"/>
    </source>
</evidence>
<sequence>RDDLKHVKWVIPTAKTRPCSANGLAYPLRFDIHQFRDLSMGPWDDEGILESVEAIHGLIRHEIEGYNIPPNRIVLAGLSQGSAMAVWSTLTFDYAPLAGTCALAGRLPAPDLLRPRLSKHVSEHYPFFVAHCEGDPTVPLRVGSERVVKFLREVVGVRNASRNNTGLEYMLLPGRLHFIVADPAVWTLVGNWLAKVIPKIAELPPPTTSVAIS</sequence>
<dbReference type="AlphaFoldDB" id="A0A165EC46"/>
<keyword evidence="6" id="KW-0443">Lipid metabolism</keyword>
<evidence type="ECO:0000256" key="8">
    <source>
        <dbReference type="ARBA" id="ARBA00031195"/>
    </source>
</evidence>
<dbReference type="SUPFAM" id="SSF53474">
    <property type="entry name" value="alpha/beta-Hydrolases"/>
    <property type="match status" value="1"/>
</dbReference>
<keyword evidence="12" id="KW-1185">Reference proteome</keyword>
<dbReference type="InterPro" id="IPR029058">
    <property type="entry name" value="AB_hydrolase_fold"/>
</dbReference>
<comment type="function">
    <text evidence="7">Hydrolyzes fatty acids from S-acylated cysteine residues in proteins with a strong preference for palmitoylated G-alpha proteins over other acyl substrates. Mediates the deacylation of G-alpha proteins such as GPA1 in vivo, but has weak or no activity toward palmitoylated Ras proteins. Has weak lysophospholipase activity in vitro; however such activity may not exist in vivo.</text>
</comment>
<dbReference type="EC" id="3.1.2.22" evidence="2"/>
<feature type="domain" description="Phospholipase/carboxylesterase/thioesterase" evidence="10">
    <location>
        <begin position="3"/>
        <end position="156"/>
    </location>
</feature>
<evidence type="ECO:0000313" key="11">
    <source>
        <dbReference type="EMBL" id="KZV86574.1"/>
    </source>
</evidence>
<comment type="similarity">
    <text evidence="1">Belongs to the AB hydrolase superfamily. AB hydrolase 2 family.</text>
</comment>
<evidence type="ECO:0000256" key="4">
    <source>
        <dbReference type="ARBA" id="ARBA00022487"/>
    </source>
</evidence>
<reference evidence="11 12" key="1">
    <citation type="journal article" date="2016" name="Mol. Biol. Evol.">
        <title>Comparative Genomics of Early-Diverging Mushroom-Forming Fungi Provides Insights into the Origins of Lignocellulose Decay Capabilities.</title>
        <authorList>
            <person name="Nagy L.G."/>
            <person name="Riley R."/>
            <person name="Tritt A."/>
            <person name="Adam C."/>
            <person name="Daum C."/>
            <person name="Floudas D."/>
            <person name="Sun H."/>
            <person name="Yadav J.S."/>
            <person name="Pangilinan J."/>
            <person name="Larsson K.H."/>
            <person name="Matsuura K."/>
            <person name="Barry K."/>
            <person name="Labutti K."/>
            <person name="Kuo R."/>
            <person name="Ohm R.A."/>
            <person name="Bhattacharya S.S."/>
            <person name="Shirouzu T."/>
            <person name="Yoshinaga Y."/>
            <person name="Martin F.M."/>
            <person name="Grigoriev I.V."/>
            <person name="Hibbett D.S."/>
        </authorList>
    </citation>
    <scope>NUCLEOTIDE SEQUENCE [LARGE SCALE GENOMIC DNA]</scope>
    <source>
        <strain evidence="11 12">HHB12029</strain>
    </source>
</reference>
<evidence type="ECO:0000256" key="5">
    <source>
        <dbReference type="ARBA" id="ARBA00022801"/>
    </source>
</evidence>
<accession>A0A165EC46</accession>
<keyword evidence="4" id="KW-0719">Serine esterase</keyword>
<dbReference type="PANTHER" id="PTHR10655">
    <property type="entry name" value="LYSOPHOSPHOLIPASE-RELATED"/>
    <property type="match status" value="1"/>
</dbReference>
<dbReference type="PANTHER" id="PTHR10655:SF17">
    <property type="entry name" value="LYSOPHOSPHOLIPASE-LIKE PROTEIN 1"/>
    <property type="match status" value="1"/>
</dbReference>
<dbReference type="GO" id="GO:0006631">
    <property type="term" value="P:fatty acid metabolic process"/>
    <property type="evidence" value="ECO:0007669"/>
    <property type="project" value="UniProtKB-KW"/>
</dbReference>
<dbReference type="InParanoid" id="A0A165EC46"/>
<dbReference type="EMBL" id="KV426151">
    <property type="protein sequence ID" value="KZV86574.1"/>
    <property type="molecule type" value="Genomic_DNA"/>
</dbReference>
<evidence type="ECO:0000313" key="12">
    <source>
        <dbReference type="Proteomes" id="UP000077266"/>
    </source>
</evidence>
<evidence type="ECO:0000256" key="9">
    <source>
        <dbReference type="ARBA" id="ARBA00047337"/>
    </source>
</evidence>
<dbReference type="Pfam" id="PF02230">
    <property type="entry name" value="Abhydrolase_2"/>
    <property type="match status" value="1"/>
</dbReference>
<dbReference type="InterPro" id="IPR050565">
    <property type="entry name" value="LYPA1-2/EST-like"/>
</dbReference>
<dbReference type="OrthoDB" id="2418081at2759"/>
<name>A0A165EC46_EXIGL</name>
<dbReference type="Gene3D" id="3.40.50.1820">
    <property type="entry name" value="alpha/beta hydrolase"/>
    <property type="match status" value="1"/>
</dbReference>
<evidence type="ECO:0000256" key="6">
    <source>
        <dbReference type="ARBA" id="ARBA00022832"/>
    </source>
</evidence>
<dbReference type="Proteomes" id="UP000077266">
    <property type="component" value="Unassembled WGS sequence"/>
</dbReference>
<evidence type="ECO:0000259" key="10">
    <source>
        <dbReference type="Pfam" id="PF02230"/>
    </source>
</evidence>
<proteinExistence type="inferred from homology"/>
<keyword evidence="5 11" id="KW-0378">Hydrolase</keyword>
<evidence type="ECO:0000256" key="2">
    <source>
        <dbReference type="ARBA" id="ARBA00012423"/>
    </source>
</evidence>
<evidence type="ECO:0000256" key="7">
    <source>
        <dbReference type="ARBA" id="ARBA00029392"/>
    </source>
</evidence>
<evidence type="ECO:0000256" key="1">
    <source>
        <dbReference type="ARBA" id="ARBA00006499"/>
    </source>
</evidence>
<organism evidence="11 12">
    <name type="scientific">Exidia glandulosa HHB12029</name>
    <dbReference type="NCBI Taxonomy" id="1314781"/>
    <lineage>
        <taxon>Eukaryota</taxon>
        <taxon>Fungi</taxon>
        <taxon>Dikarya</taxon>
        <taxon>Basidiomycota</taxon>
        <taxon>Agaricomycotina</taxon>
        <taxon>Agaricomycetes</taxon>
        <taxon>Auriculariales</taxon>
        <taxon>Exidiaceae</taxon>
        <taxon>Exidia</taxon>
    </lineage>
</organism>
<dbReference type="GO" id="GO:0008474">
    <property type="term" value="F:palmitoyl-(protein) hydrolase activity"/>
    <property type="evidence" value="ECO:0007669"/>
    <property type="project" value="UniProtKB-EC"/>
</dbReference>
<dbReference type="InterPro" id="IPR003140">
    <property type="entry name" value="PLipase/COase/thioEstase"/>
</dbReference>